<name>B7Q9B5_IXOSC</name>
<dbReference type="InParanoid" id="B7Q9B5"/>
<keyword evidence="4" id="KW-1185">Reference proteome</keyword>
<evidence type="ECO:0000256" key="1">
    <source>
        <dbReference type="SAM" id="Phobius"/>
    </source>
</evidence>
<dbReference type="VEuPathDB" id="VectorBase:ISCI010607"/>
<dbReference type="HOGENOM" id="CLU_2280471_0_0_1"/>
<keyword evidence="1" id="KW-0472">Membrane</keyword>
<reference evidence="2 4" key="1">
    <citation type="submission" date="2008-03" db="EMBL/GenBank/DDBJ databases">
        <title>Annotation of Ixodes scapularis.</title>
        <authorList>
            <consortium name="Ixodes scapularis Genome Project Consortium"/>
            <person name="Caler E."/>
            <person name="Hannick L.I."/>
            <person name="Bidwell S."/>
            <person name="Joardar V."/>
            <person name="Thiagarajan M."/>
            <person name="Amedeo P."/>
            <person name="Galinsky K.J."/>
            <person name="Schobel S."/>
            <person name="Inman J."/>
            <person name="Hostetler J."/>
            <person name="Miller J."/>
            <person name="Hammond M."/>
            <person name="Megy K."/>
            <person name="Lawson D."/>
            <person name="Kodira C."/>
            <person name="Sutton G."/>
            <person name="Meyer J."/>
            <person name="Hill C.A."/>
            <person name="Birren B."/>
            <person name="Nene V."/>
            <person name="Collins F."/>
            <person name="Alarcon-Chaidez F."/>
            <person name="Wikel S."/>
            <person name="Strausberg R."/>
        </authorList>
    </citation>
    <scope>NUCLEOTIDE SEQUENCE [LARGE SCALE GENOMIC DNA]</scope>
    <source>
        <strain evidence="4">Wikel</strain>
        <strain evidence="2">Wikel colony</strain>
    </source>
</reference>
<feature type="transmembrane region" description="Helical" evidence="1">
    <location>
        <begin position="55"/>
        <end position="73"/>
    </location>
</feature>
<gene>
    <name evidence="2" type="ORF">IscW_ISCW010607</name>
</gene>
<organism>
    <name type="scientific">Ixodes scapularis</name>
    <name type="common">Black-legged tick</name>
    <name type="synonym">Deer tick</name>
    <dbReference type="NCBI Taxonomy" id="6945"/>
    <lineage>
        <taxon>Eukaryota</taxon>
        <taxon>Metazoa</taxon>
        <taxon>Ecdysozoa</taxon>
        <taxon>Arthropoda</taxon>
        <taxon>Chelicerata</taxon>
        <taxon>Arachnida</taxon>
        <taxon>Acari</taxon>
        <taxon>Parasitiformes</taxon>
        <taxon>Ixodida</taxon>
        <taxon>Ixodoidea</taxon>
        <taxon>Ixodidae</taxon>
        <taxon>Ixodinae</taxon>
        <taxon>Ixodes</taxon>
    </lineage>
</organism>
<evidence type="ECO:0000313" key="2">
    <source>
        <dbReference type="EMBL" id="EEC15437.1"/>
    </source>
</evidence>
<dbReference type="EnsemblMetazoa" id="ISCW010607-RA">
    <property type="protein sequence ID" value="ISCW010607-PA"/>
    <property type="gene ID" value="ISCW010607"/>
</dbReference>
<dbReference type="EMBL" id="ABJB010096666">
    <property type="status" value="NOT_ANNOTATED_CDS"/>
    <property type="molecule type" value="Genomic_DNA"/>
</dbReference>
<dbReference type="VEuPathDB" id="VectorBase:ISCW010607"/>
<dbReference type="AlphaFoldDB" id="B7Q9B5"/>
<dbReference type="Proteomes" id="UP000001555">
    <property type="component" value="Unassembled WGS sequence"/>
</dbReference>
<evidence type="ECO:0000313" key="4">
    <source>
        <dbReference type="Proteomes" id="UP000001555"/>
    </source>
</evidence>
<accession>B7Q9B5</accession>
<evidence type="ECO:0000313" key="3">
    <source>
        <dbReference type="EnsemblMetazoa" id="ISCW010607-PA"/>
    </source>
</evidence>
<reference evidence="3" key="2">
    <citation type="submission" date="2020-05" db="UniProtKB">
        <authorList>
            <consortium name="EnsemblMetazoa"/>
        </authorList>
    </citation>
    <scope>IDENTIFICATION</scope>
    <source>
        <strain evidence="3">wikel</strain>
    </source>
</reference>
<keyword evidence="1" id="KW-0812">Transmembrane</keyword>
<protein>
    <submittedName>
        <fullName evidence="2 3">Uncharacterized protein</fullName>
    </submittedName>
</protein>
<proteinExistence type="predicted"/>
<dbReference type="EMBL" id="DS888040">
    <property type="protein sequence ID" value="EEC15437.1"/>
    <property type="molecule type" value="Genomic_DNA"/>
</dbReference>
<keyword evidence="1" id="KW-1133">Transmembrane helix</keyword>
<dbReference type="PaxDb" id="6945-B7Q9B5"/>
<sequence length="102" mass="11861">MLRRVEKEVRMKFQPNTRDRHHQLRHRCSPFFSHLTALPVTSDGGEMVHSSDGTVLLFVLCLSFVFVVPLFCGEHLRDMYAVHSAVDVNSAWTRHNEKKIKK</sequence>